<proteinExistence type="predicted"/>
<sequence>MTSFGELLQLAGTSDPAELFGRAWRLWGSVQRSIEPAAAEGELRSAQALMSILVDAGALSERQLSQAELCRSSVSALLATLESPGAARAGAQPVAAAAAESETPSSDLGAAHAAPHAGRRHAPRPDALPAPSMLLGSGLLAARPSRGLAAGGGGGWGRAGGGASAAPGAARGVWLAAG</sequence>
<dbReference type="AlphaFoldDB" id="A0A0D3I6F3"/>
<organism evidence="2 3">
    <name type="scientific">Emiliania huxleyi (strain CCMP1516)</name>
    <dbReference type="NCBI Taxonomy" id="280463"/>
    <lineage>
        <taxon>Eukaryota</taxon>
        <taxon>Haptista</taxon>
        <taxon>Haptophyta</taxon>
        <taxon>Prymnesiophyceae</taxon>
        <taxon>Isochrysidales</taxon>
        <taxon>Noelaerhabdaceae</taxon>
        <taxon>Emiliania</taxon>
    </lineage>
</organism>
<protein>
    <submittedName>
        <fullName evidence="2">Uncharacterized protein</fullName>
    </submittedName>
</protein>
<evidence type="ECO:0000313" key="3">
    <source>
        <dbReference type="Proteomes" id="UP000013827"/>
    </source>
</evidence>
<dbReference type="PaxDb" id="2903-EOD06838"/>
<keyword evidence="3" id="KW-1185">Reference proteome</keyword>
<dbReference type="HOGENOM" id="CLU_1514480_0_0_1"/>
<dbReference type="KEGG" id="ehx:EMIHUDRAFT_121176"/>
<name>A0A0D3I6F3_EMIH1</name>
<accession>A0A0D3I6F3</accession>
<feature type="region of interest" description="Disordered" evidence="1">
    <location>
        <begin position="98"/>
        <end position="130"/>
    </location>
</feature>
<dbReference type="EnsemblProtists" id="EOD06838">
    <property type="protein sequence ID" value="EOD06838"/>
    <property type="gene ID" value="EMIHUDRAFT_121176"/>
</dbReference>
<dbReference type="Proteomes" id="UP000013827">
    <property type="component" value="Unassembled WGS sequence"/>
</dbReference>
<reference evidence="2" key="2">
    <citation type="submission" date="2024-10" db="UniProtKB">
        <authorList>
            <consortium name="EnsemblProtists"/>
        </authorList>
    </citation>
    <scope>IDENTIFICATION</scope>
</reference>
<dbReference type="eggNOG" id="ENOG502T1B7">
    <property type="taxonomic scope" value="Eukaryota"/>
</dbReference>
<evidence type="ECO:0000313" key="2">
    <source>
        <dbReference type="EnsemblProtists" id="EOD06838"/>
    </source>
</evidence>
<reference evidence="3" key="1">
    <citation type="journal article" date="2013" name="Nature">
        <title>Pan genome of the phytoplankton Emiliania underpins its global distribution.</title>
        <authorList>
            <person name="Read B.A."/>
            <person name="Kegel J."/>
            <person name="Klute M.J."/>
            <person name="Kuo A."/>
            <person name="Lefebvre S.C."/>
            <person name="Maumus F."/>
            <person name="Mayer C."/>
            <person name="Miller J."/>
            <person name="Monier A."/>
            <person name="Salamov A."/>
            <person name="Young J."/>
            <person name="Aguilar M."/>
            <person name="Claverie J.M."/>
            <person name="Frickenhaus S."/>
            <person name="Gonzalez K."/>
            <person name="Herman E.K."/>
            <person name="Lin Y.C."/>
            <person name="Napier J."/>
            <person name="Ogata H."/>
            <person name="Sarno A.F."/>
            <person name="Shmutz J."/>
            <person name="Schroeder D."/>
            <person name="de Vargas C."/>
            <person name="Verret F."/>
            <person name="von Dassow P."/>
            <person name="Valentin K."/>
            <person name="Van de Peer Y."/>
            <person name="Wheeler G."/>
            <person name="Dacks J.B."/>
            <person name="Delwiche C.F."/>
            <person name="Dyhrman S.T."/>
            <person name="Glockner G."/>
            <person name="John U."/>
            <person name="Richards T."/>
            <person name="Worden A.Z."/>
            <person name="Zhang X."/>
            <person name="Grigoriev I.V."/>
            <person name="Allen A.E."/>
            <person name="Bidle K."/>
            <person name="Borodovsky M."/>
            <person name="Bowler C."/>
            <person name="Brownlee C."/>
            <person name="Cock J.M."/>
            <person name="Elias M."/>
            <person name="Gladyshev V.N."/>
            <person name="Groth M."/>
            <person name="Guda C."/>
            <person name="Hadaegh A."/>
            <person name="Iglesias-Rodriguez M.D."/>
            <person name="Jenkins J."/>
            <person name="Jones B.M."/>
            <person name="Lawson T."/>
            <person name="Leese F."/>
            <person name="Lindquist E."/>
            <person name="Lobanov A."/>
            <person name="Lomsadze A."/>
            <person name="Malik S.B."/>
            <person name="Marsh M.E."/>
            <person name="Mackinder L."/>
            <person name="Mock T."/>
            <person name="Mueller-Roeber B."/>
            <person name="Pagarete A."/>
            <person name="Parker M."/>
            <person name="Probert I."/>
            <person name="Quesneville H."/>
            <person name="Raines C."/>
            <person name="Rensing S.A."/>
            <person name="Riano-Pachon D.M."/>
            <person name="Richier S."/>
            <person name="Rokitta S."/>
            <person name="Shiraiwa Y."/>
            <person name="Soanes D.M."/>
            <person name="van der Giezen M."/>
            <person name="Wahlund T.M."/>
            <person name="Williams B."/>
            <person name="Wilson W."/>
            <person name="Wolfe G."/>
            <person name="Wurch L.L."/>
        </authorList>
    </citation>
    <scope>NUCLEOTIDE SEQUENCE</scope>
</reference>
<dbReference type="GeneID" id="17252989"/>
<evidence type="ECO:0000256" key="1">
    <source>
        <dbReference type="SAM" id="MobiDB-lite"/>
    </source>
</evidence>
<dbReference type="RefSeq" id="XP_005759267.1">
    <property type="nucleotide sequence ID" value="XM_005759210.1"/>
</dbReference>